<dbReference type="EnsemblMetazoa" id="GAUT034292-RA">
    <property type="protein sequence ID" value="GAUT034292-PA"/>
    <property type="gene ID" value="GAUT034292"/>
</dbReference>
<keyword evidence="1" id="KW-1133">Transmembrane helix</keyword>
<feature type="transmembrane region" description="Helical" evidence="1">
    <location>
        <begin position="20"/>
        <end position="39"/>
    </location>
</feature>
<sequence length="103" mass="11442">MDGAKGIIIKLLEYNIFIETVLYLTGLAFGFCFAWRFGFNILRNCGIFAIFPFKCCPTSTAMLTATLTYHCTVHKQSVPHPKKFIVLASASSTSLKTYGAHQP</sequence>
<keyword evidence="1" id="KW-0812">Transmembrane</keyword>
<proteinExistence type="predicted"/>
<evidence type="ECO:0000256" key="1">
    <source>
        <dbReference type="SAM" id="Phobius"/>
    </source>
</evidence>
<reference evidence="2" key="1">
    <citation type="submission" date="2020-05" db="UniProtKB">
        <authorList>
            <consortium name="EnsemblMetazoa"/>
        </authorList>
    </citation>
    <scope>IDENTIFICATION</scope>
    <source>
        <strain evidence="2">TTRI</strain>
    </source>
</reference>
<keyword evidence="1" id="KW-0472">Membrane</keyword>
<evidence type="ECO:0000313" key="3">
    <source>
        <dbReference type="Proteomes" id="UP000078200"/>
    </source>
</evidence>
<protein>
    <submittedName>
        <fullName evidence="2">Uncharacterized protein</fullName>
    </submittedName>
</protein>
<dbReference type="AlphaFoldDB" id="A0A1A9VE25"/>
<accession>A0A1A9VE25</accession>
<keyword evidence="3" id="KW-1185">Reference proteome</keyword>
<organism evidence="2 3">
    <name type="scientific">Glossina austeni</name>
    <name type="common">Savannah tsetse fly</name>
    <dbReference type="NCBI Taxonomy" id="7395"/>
    <lineage>
        <taxon>Eukaryota</taxon>
        <taxon>Metazoa</taxon>
        <taxon>Ecdysozoa</taxon>
        <taxon>Arthropoda</taxon>
        <taxon>Hexapoda</taxon>
        <taxon>Insecta</taxon>
        <taxon>Pterygota</taxon>
        <taxon>Neoptera</taxon>
        <taxon>Endopterygota</taxon>
        <taxon>Diptera</taxon>
        <taxon>Brachycera</taxon>
        <taxon>Muscomorpha</taxon>
        <taxon>Hippoboscoidea</taxon>
        <taxon>Glossinidae</taxon>
        <taxon>Glossina</taxon>
    </lineage>
</organism>
<dbReference type="Proteomes" id="UP000078200">
    <property type="component" value="Unassembled WGS sequence"/>
</dbReference>
<evidence type="ECO:0000313" key="2">
    <source>
        <dbReference type="EnsemblMetazoa" id="GAUT034292-PA"/>
    </source>
</evidence>
<name>A0A1A9VE25_GLOAU</name>
<dbReference type="VEuPathDB" id="VectorBase:GAUT034292"/>